<dbReference type="NCBIfam" id="TIGR00005">
    <property type="entry name" value="rluA_subfam"/>
    <property type="match status" value="1"/>
</dbReference>
<dbReference type="GO" id="GO:0003723">
    <property type="term" value="F:RNA binding"/>
    <property type="evidence" value="ECO:0007669"/>
    <property type="project" value="UniProtKB-KW"/>
</dbReference>
<evidence type="ECO:0000313" key="8">
    <source>
        <dbReference type="Proteomes" id="UP000289455"/>
    </source>
</evidence>
<reference evidence="7 8" key="1">
    <citation type="submission" date="2019-01" db="EMBL/GenBank/DDBJ databases">
        <title>Cytophagaceae bacterium strain CAR-16.</title>
        <authorList>
            <person name="Chen W.-M."/>
        </authorList>
    </citation>
    <scope>NUCLEOTIDE SEQUENCE [LARGE SCALE GENOMIC DNA]</scope>
    <source>
        <strain evidence="7 8">CAR-16</strain>
    </source>
</reference>
<protein>
    <recommendedName>
        <fullName evidence="5">Pseudouridine synthase</fullName>
        <ecNumber evidence="5">5.4.99.-</ecNumber>
    </recommendedName>
</protein>
<dbReference type="InterPro" id="IPR006225">
    <property type="entry name" value="PsdUridine_synth_RluC/D"/>
</dbReference>
<dbReference type="InterPro" id="IPR020103">
    <property type="entry name" value="PsdUridine_synth_cat_dom_sf"/>
</dbReference>
<evidence type="ECO:0000256" key="2">
    <source>
        <dbReference type="ARBA" id="ARBA00023235"/>
    </source>
</evidence>
<keyword evidence="8" id="KW-1185">Reference proteome</keyword>
<dbReference type="SMART" id="SM00363">
    <property type="entry name" value="S4"/>
    <property type="match status" value="1"/>
</dbReference>
<accession>A0A4Q1C1X4</accession>
<dbReference type="GO" id="GO:0120159">
    <property type="term" value="F:rRNA pseudouridine synthase activity"/>
    <property type="evidence" value="ECO:0007669"/>
    <property type="project" value="UniProtKB-ARBA"/>
</dbReference>
<dbReference type="PROSITE" id="PS01129">
    <property type="entry name" value="PSI_RLU"/>
    <property type="match status" value="1"/>
</dbReference>
<dbReference type="InterPro" id="IPR050188">
    <property type="entry name" value="RluA_PseudoU_synthase"/>
</dbReference>
<dbReference type="InterPro" id="IPR036986">
    <property type="entry name" value="S4_RNA-bd_sf"/>
</dbReference>
<evidence type="ECO:0000256" key="5">
    <source>
        <dbReference type="RuleBase" id="RU362028"/>
    </source>
</evidence>
<dbReference type="SUPFAM" id="SSF55174">
    <property type="entry name" value="Alpha-L RNA-binding motif"/>
    <property type="match status" value="1"/>
</dbReference>
<dbReference type="PANTHER" id="PTHR21600">
    <property type="entry name" value="MITOCHONDRIAL RNA PSEUDOURIDINE SYNTHASE"/>
    <property type="match status" value="1"/>
</dbReference>
<dbReference type="EC" id="5.4.99.-" evidence="5"/>
<organism evidence="7 8">
    <name type="scientific">Aquirufa rosea</name>
    <dbReference type="NCBI Taxonomy" id="2509241"/>
    <lineage>
        <taxon>Bacteria</taxon>
        <taxon>Pseudomonadati</taxon>
        <taxon>Bacteroidota</taxon>
        <taxon>Cytophagia</taxon>
        <taxon>Cytophagales</taxon>
        <taxon>Flectobacillaceae</taxon>
        <taxon>Aquirufa</taxon>
    </lineage>
</organism>
<feature type="domain" description="RNA-binding S4" evidence="6">
    <location>
        <begin position="31"/>
        <end position="96"/>
    </location>
</feature>
<comment type="caution">
    <text evidence="7">The sequence shown here is derived from an EMBL/GenBank/DDBJ whole genome shotgun (WGS) entry which is preliminary data.</text>
</comment>
<dbReference type="OrthoDB" id="9807829at2"/>
<dbReference type="Gene3D" id="3.10.290.10">
    <property type="entry name" value="RNA-binding S4 domain"/>
    <property type="match status" value="1"/>
</dbReference>
<comment type="catalytic activity">
    <reaction evidence="5">
        <text>a uridine in RNA = a pseudouridine in RNA</text>
        <dbReference type="Rhea" id="RHEA:48348"/>
        <dbReference type="Rhea" id="RHEA-COMP:12068"/>
        <dbReference type="Rhea" id="RHEA-COMP:12069"/>
        <dbReference type="ChEBI" id="CHEBI:65314"/>
        <dbReference type="ChEBI" id="CHEBI:65315"/>
    </reaction>
</comment>
<dbReference type="InterPro" id="IPR006224">
    <property type="entry name" value="PsdUridine_synth_RluA-like_CS"/>
</dbReference>
<dbReference type="CDD" id="cd02869">
    <property type="entry name" value="PseudoU_synth_RluA_like"/>
    <property type="match status" value="1"/>
</dbReference>
<sequence length="347" mass="39526">MSINEEIDPIDSEDDLYEHFNFTVDKGQQLLRIDKYLLLKISNATRSKIQAGIELGAVKVNGAIIKSNYKVKPFDEIVVAFSHPPRVKDVLPENIPLDIVFEDDELIIINKPAGMVVHPAHGNWNGTLVNGLLYHCQQLPGKEEIRPGLVHRIDKDTSGILVVAKSEYSLIQLAKQFFDHSIERTYYALCWGVPKLEKATLRGKIDRSPKDRKVMMIFPEDADHGKLAITHYEVVESFVFCSLIKFNLETGRTHQIRAHASSMGHPLFSDAAYGGDKIRYMCSMANFKTFVNNLMKVCSRQALHAYSLGFEHPKSKELMYYEQEFPEDMKEVIDKLRAVFNDGPNRN</sequence>
<comment type="similarity">
    <text evidence="1 5">Belongs to the pseudouridine synthase RluA family.</text>
</comment>
<dbReference type="EMBL" id="SDHY01000001">
    <property type="protein sequence ID" value="RXK52214.1"/>
    <property type="molecule type" value="Genomic_DNA"/>
</dbReference>
<gene>
    <name evidence="7" type="ORF">ESB04_00750</name>
</gene>
<feature type="active site" evidence="3">
    <location>
        <position position="154"/>
    </location>
</feature>
<proteinExistence type="inferred from homology"/>
<dbReference type="InterPro" id="IPR006145">
    <property type="entry name" value="PsdUridine_synth_RsuA/RluA"/>
</dbReference>
<evidence type="ECO:0000313" key="7">
    <source>
        <dbReference type="EMBL" id="RXK52214.1"/>
    </source>
</evidence>
<dbReference type="Pfam" id="PF01479">
    <property type="entry name" value="S4"/>
    <property type="match status" value="1"/>
</dbReference>
<dbReference type="InterPro" id="IPR002942">
    <property type="entry name" value="S4_RNA-bd"/>
</dbReference>
<dbReference type="Proteomes" id="UP000289455">
    <property type="component" value="Unassembled WGS sequence"/>
</dbReference>
<dbReference type="GO" id="GO:0000455">
    <property type="term" value="P:enzyme-directed rRNA pseudouridine synthesis"/>
    <property type="evidence" value="ECO:0007669"/>
    <property type="project" value="UniProtKB-ARBA"/>
</dbReference>
<name>A0A4Q1C1X4_9BACT</name>
<dbReference type="SUPFAM" id="SSF55120">
    <property type="entry name" value="Pseudouridine synthase"/>
    <property type="match status" value="1"/>
</dbReference>
<dbReference type="AlphaFoldDB" id="A0A4Q1C1X4"/>
<dbReference type="Pfam" id="PF00849">
    <property type="entry name" value="PseudoU_synth_2"/>
    <property type="match status" value="1"/>
</dbReference>
<dbReference type="Gene3D" id="3.30.2350.10">
    <property type="entry name" value="Pseudouridine synthase"/>
    <property type="match status" value="1"/>
</dbReference>
<dbReference type="PROSITE" id="PS50889">
    <property type="entry name" value="S4"/>
    <property type="match status" value="1"/>
</dbReference>
<evidence type="ECO:0000256" key="3">
    <source>
        <dbReference type="PIRSR" id="PIRSR606225-1"/>
    </source>
</evidence>
<evidence type="ECO:0000256" key="4">
    <source>
        <dbReference type="PROSITE-ProRule" id="PRU00182"/>
    </source>
</evidence>
<evidence type="ECO:0000256" key="1">
    <source>
        <dbReference type="ARBA" id="ARBA00010876"/>
    </source>
</evidence>
<dbReference type="PANTHER" id="PTHR21600:SF44">
    <property type="entry name" value="RIBOSOMAL LARGE SUBUNIT PSEUDOURIDINE SYNTHASE D"/>
    <property type="match status" value="1"/>
</dbReference>
<dbReference type="CDD" id="cd00165">
    <property type="entry name" value="S4"/>
    <property type="match status" value="1"/>
</dbReference>
<dbReference type="RefSeq" id="WP_129025254.1">
    <property type="nucleotide sequence ID" value="NZ_SDHY01000001.1"/>
</dbReference>
<keyword evidence="4" id="KW-0694">RNA-binding</keyword>
<evidence type="ECO:0000259" key="6">
    <source>
        <dbReference type="SMART" id="SM00363"/>
    </source>
</evidence>
<keyword evidence="2 5" id="KW-0413">Isomerase</keyword>
<comment type="function">
    <text evidence="5">Responsible for synthesis of pseudouridine from uracil.</text>
</comment>